<evidence type="ECO:0000313" key="2">
    <source>
        <dbReference type="EMBL" id="QBQ72705.1"/>
    </source>
</evidence>
<accession>A0A646QWC2</accession>
<evidence type="ECO:0000256" key="1">
    <source>
        <dbReference type="SAM" id="MobiDB-lite"/>
    </source>
</evidence>
<protein>
    <recommendedName>
        <fullName evidence="4">Internal virion protein D</fullName>
    </recommendedName>
</protein>
<name>A0A646QWC2_9CAUD</name>
<gene>
    <name evidence="2" type="ORF">CRP5_gp39</name>
</gene>
<proteinExistence type="predicted"/>
<feature type="region of interest" description="Disordered" evidence="1">
    <location>
        <begin position="335"/>
        <end position="355"/>
    </location>
</feature>
<evidence type="ECO:0008006" key="4">
    <source>
        <dbReference type="Google" id="ProtNLM"/>
    </source>
</evidence>
<organism evidence="2 3">
    <name type="scientific">Roseobacter phage CRP-5</name>
    <dbReference type="NCBI Taxonomy" id="2559284"/>
    <lineage>
        <taxon>Viruses</taxon>
        <taxon>Duplodnaviria</taxon>
        <taxon>Heunggongvirae</taxon>
        <taxon>Uroviricota</taxon>
        <taxon>Caudoviricetes</taxon>
        <taxon>Zobellviridae</taxon>
        <taxon>Cobavirinae</taxon>
        <taxon>Veravirus</taxon>
    </lineage>
</organism>
<dbReference type="EMBL" id="MK613347">
    <property type="protein sequence ID" value="QBQ72705.1"/>
    <property type="molecule type" value="Genomic_DNA"/>
</dbReference>
<evidence type="ECO:0000313" key="3">
    <source>
        <dbReference type="Proteomes" id="UP000425344"/>
    </source>
</evidence>
<sequence>MTSIPTLEDSIFNSKTLTEQLADQEEPDIFNPMSEVETIKAQELSIATDSDEGEVRAARANGNLDHTGVAKVQALNFDYALTIDQAFQDGLQPEDIAEIIQTRKEKGEDMSVSEYMLIQNLMLSDNDVSPYASRTLTNMETWNRLLQKEIEDNDQSGISKVLTFLDVNILREITIGAFENITFRSNREGKDIREAFTTLTPSEFEVWAQEYVTERKDEGFFSRDSLWNLYKAASDATYLGDDPMAGLNALFGVADVATLGAVRGGKTLASALAKSTDLAYDAGTVAGKLLSLSKSRRPVDAIATIQGEVPAANALAKSVDDMGVQVDEVSAGRNLPQELDPVAGPSARPSGVTLRQNNRKTSLMEKIEELNRQGSFGEYVSPSTISRVADDIAATVSSRVNDVVVNSRRVLDEGSDDYKVIVRMGKDGSGSPFRLKRDAEAIAEADPSLKVVKREEGRGWFVEAEQRVNVLGLPEKAEVLDKAGFIGDSINKMFGASTIRLGDKLGAKFMQAEAGQALVGELIKPYQKTINKVKGKELENLSDFMTQLRDGELSYLRKAPTKESFESLYTTMYGAKPSKSAVAAYDSLIDISDTAWQIRSSERLKRVVADGGVYADFTDDYGDIVYRVEGQKVTIPDNEYILDLATGRTLRKDELGVDQISFKVPGTYMDHLFVTNVKTTRPLERVDVMPYNVGGPRTNAEFRWFVGTTKEQKLVSGNTINGGFKTMLGSFGKDQAQNAVTQLNTITRKVKDLMAEQGVDDIAELTLSKPKYEELGEVIRKNNTWNKHITDFEDLVQLGSKYGFRFREEFVAKARDEKISIADQGEDISLAGSSYGEVVGTRINMKRGDTPLMEYGGKQAVNASPISAIADQFGSEAFGYANRAASQNAIVGWVKLAETNPGIVEFPKGVPSNDFLNRFLGAEVTKTGKFNDLATQLREQQDVIKRRLNQPTWLSDKWDSFTSSATEAIFEKSGRKADLTKADPASTLLKVGFYSKFGFLNPDQFMLQALHSLTVAAVSPVQGTKALGLTAPMLLITKFPAGATRDLAIKRLSKSGLIAEEELTDLVRYIDESGRNIVDTQIIELQAPQKFGASSTLVGKALDNANSFLDKSTIFFKEGERATRMSALTTAFLEHRAKRPLVDPFSPEGKTWITNREQDLSFRMTTASRSFAQSGPMRVPTQWLSFSLRALENIIVGRNFTVGERSRMFAIMGPMYGLTGLGLGQSAGYVTEKLGYDPKDPETVKMFNRIKYGVVDAVLSNVLGTETAYATRVAPTDQLIDTWQKLFSDDFMTVIAGPSGEITRDMYQVGMSAISAMVGGRGATAREDLTQLLRNISTVDKAVKIQELIETGNYRSRTRKLSVGGLDPEAAAAVLFGATPAPVQNYYDYSEMVFKETKATKDFEKKLRSKADYAIRLLTEGDKDDMLRGEQLYQELVDELWSQPFSNELKTSIQKRLNRGEAIFDIMRNAHRLSLEFDATVLQQQK</sequence>
<reference evidence="2 3" key="1">
    <citation type="journal article" date="2019" name="mSystems">
        <title>Diverse, abundant and novel viruses infecting the marine abundant Roseobacter RCA lineage.</title>
        <authorList>
            <person name="Zhang Z.F."/>
            <person name="Chen F."/>
            <person name="Chu X."/>
            <person name="Zhang H."/>
            <person name="Luo H.W."/>
            <person name="Zhai Z.Q."/>
            <person name="Yang M.Y."/>
            <person name="Zhao Y.L."/>
        </authorList>
    </citation>
    <scope>NUCLEOTIDE SEQUENCE [LARGE SCALE GENOMIC DNA]</scope>
</reference>
<dbReference type="Proteomes" id="UP000425344">
    <property type="component" value="Segment"/>
</dbReference>